<evidence type="ECO:0000313" key="1">
    <source>
        <dbReference type="EMBL" id="GBP00583.1"/>
    </source>
</evidence>
<dbReference type="AlphaFoldDB" id="A0A4C1SEH3"/>
<evidence type="ECO:0000313" key="2">
    <source>
        <dbReference type="Proteomes" id="UP000299102"/>
    </source>
</evidence>
<name>A0A4C1SEH3_EUMVA</name>
<comment type="caution">
    <text evidence="1">The sequence shown here is derived from an EMBL/GenBank/DDBJ whole genome shotgun (WGS) entry which is preliminary data.</text>
</comment>
<keyword evidence="2" id="KW-1185">Reference proteome</keyword>
<sequence>MGTSPNHQEKNQKRALSFTEQEFLKVFEQQEWNIPQPLFLYLKAVGNVKDKTGKQLHLATHVLPTTAAQNFGGYYSQLMTEHSHNLYEEIPCLGIVADTLMPIAGANQQPPLPNIRVVPAGRVATTNLAGFLGQSGQRKEEIAILLNSLGITATAFQENVNHTRLNTRLLQTVSDYFATSQTFKVEKVKHSALCAEGDSTQLIKLIPTTENENLQTKWTNLIARPYMSNTETLATIGASYMVGFQITKEPIQNDHTNWYPLEITEANPVTEAWVNNRNARRRMPDGFDVNRFCGISDSMKNRTNALVRRLIKTRR</sequence>
<dbReference type="OrthoDB" id="7474066at2759"/>
<gene>
    <name evidence="1" type="ORF">EVAR_76878_1</name>
</gene>
<organism evidence="1 2">
    <name type="scientific">Eumeta variegata</name>
    <name type="common">Bagworm moth</name>
    <name type="synonym">Eumeta japonica</name>
    <dbReference type="NCBI Taxonomy" id="151549"/>
    <lineage>
        <taxon>Eukaryota</taxon>
        <taxon>Metazoa</taxon>
        <taxon>Ecdysozoa</taxon>
        <taxon>Arthropoda</taxon>
        <taxon>Hexapoda</taxon>
        <taxon>Insecta</taxon>
        <taxon>Pterygota</taxon>
        <taxon>Neoptera</taxon>
        <taxon>Endopterygota</taxon>
        <taxon>Lepidoptera</taxon>
        <taxon>Glossata</taxon>
        <taxon>Ditrysia</taxon>
        <taxon>Tineoidea</taxon>
        <taxon>Psychidae</taxon>
        <taxon>Oiketicinae</taxon>
        <taxon>Eumeta</taxon>
    </lineage>
</organism>
<dbReference type="EMBL" id="BGZK01000006">
    <property type="protein sequence ID" value="GBP00583.1"/>
    <property type="molecule type" value="Genomic_DNA"/>
</dbReference>
<proteinExistence type="predicted"/>
<accession>A0A4C1SEH3</accession>
<protein>
    <submittedName>
        <fullName evidence="1">Uncharacterized protein</fullName>
    </submittedName>
</protein>
<reference evidence="1 2" key="1">
    <citation type="journal article" date="2019" name="Commun. Biol.">
        <title>The bagworm genome reveals a unique fibroin gene that provides high tensile strength.</title>
        <authorList>
            <person name="Kono N."/>
            <person name="Nakamura H."/>
            <person name="Ohtoshi R."/>
            <person name="Tomita M."/>
            <person name="Numata K."/>
            <person name="Arakawa K."/>
        </authorList>
    </citation>
    <scope>NUCLEOTIDE SEQUENCE [LARGE SCALE GENOMIC DNA]</scope>
</reference>
<dbReference type="Proteomes" id="UP000299102">
    <property type="component" value="Unassembled WGS sequence"/>
</dbReference>